<protein>
    <submittedName>
        <fullName evidence="1">Signal peptidase I</fullName>
        <ecNumber evidence="1">3.4.21.89</ecNumber>
    </submittedName>
</protein>
<sequence length="181" mass="20392">MSRWNEALRVIAGLGMLAGLLTACTEERVEDPRTVKEPPVIEMKTGMWTIDYELKGMDMAFMSKFSGKLVLNELEQPLQRGDVVYYKTPPLDVAKVFPGTNPGWLPPYDIARVVAMPGFNDNKKLDTFYGKALMWGEDEEAFFKNISRPGTGVCDEACQASMKDVEPFLKKGTKILAYRRL</sequence>
<reference evidence="1 2" key="1">
    <citation type="submission" date="2023-07" db="EMBL/GenBank/DDBJ databases">
        <title>Sorghum-associated microbial communities from plants grown in Nebraska, USA.</title>
        <authorList>
            <person name="Schachtman D."/>
        </authorList>
    </citation>
    <scope>NUCLEOTIDE SEQUENCE [LARGE SCALE GENOMIC DNA]</scope>
    <source>
        <strain evidence="1 2">CC482</strain>
    </source>
</reference>
<dbReference type="GO" id="GO:0009003">
    <property type="term" value="F:signal peptidase activity"/>
    <property type="evidence" value="ECO:0007669"/>
    <property type="project" value="UniProtKB-EC"/>
</dbReference>
<dbReference type="EMBL" id="JAUSSU010000003">
    <property type="protein sequence ID" value="MDQ0111957.1"/>
    <property type="molecule type" value="Genomic_DNA"/>
</dbReference>
<proteinExistence type="predicted"/>
<comment type="caution">
    <text evidence="1">The sequence shown here is derived from an EMBL/GenBank/DDBJ whole genome shotgun (WGS) entry which is preliminary data.</text>
</comment>
<evidence type="ECO:0000313" key="1">
    <source>
        <dbReference type="EMBL" id="MDQ0111957.1"/>
    </source>
</evidence>
<dbReference type="Proteomes" id="UP001229346">
    <property type="component" value="Unassembled WGS sequence"/>
</dbReference>
<evidence type="ECO:0000313" key="2">
    <source>
        <dbReference type="Proteomes" id="UP001229346"/>
    </source>
</evidence>
<keyword evidence="1" id="KW-0378">Hydrolase</keyword>
<dbReference type="EC" id="3.4.21.89" evidence="1"/>
<organism evidence="1 2">
    <name type="scientific">Paenibacillus harenae</name>
    <dbReference type="NCBI Taxonomy" id="306543"/>
    <lineage>
        <taxon>Bacteria</taxon>
        <taxon>Bacillati</taxon>
        <taxon>Bacillota</taxon>
        <taxon>Bacilli</taxon>
        <taxon>Bacillales</taxon>
        <taxon>Paenibacillaceae</taxon>
        <taxon>Paenibacillus</taxon>
    </lineage>
</organism>
<keyword evidence="2" id="KW-1185">Reference proteome</keyword>
<name>A0ABT9TY25_PAEHA</name>
<gene>
    <name evidence="1" type="ORF">J2T15_001392</name>
</gene>
<accession>A0ABT9TY25</accession>
<dbReference type="RefSeq" id="WP_307202399.1">
    <property type="nucleotide sequence ID" value="NZ_JAUSSU010000003.1"/>
</dbReference>
<dbReference type="PROSITE" id="PS51257">
    <property type="entry name" value="PROKAR_LIPOPROTEIN"/>
    <property type="match status" value="1"/>
</dbReference>